<organism evidence="1 2">
    <name type="scientific">Thalassiosira oceanica</name>
    <name type="common">Marine diatom</name>
    <dbReference type="NCBI Taxonomy" id="159749"/>
    <lineage>
        <taxon>Eukaryota</taxon>
        <taxon>Sar</taxon>
        <taxon>Stramenopiles</taxon>
        <taxon>Ochrophyta</taxon>
        <taxon>Bacillariophyta</taxon>
        <taxon>Coscinodiscophyceae</taxon>
        <taxon>Thalassiosirophycidae</taxon>
        <taxon>Thalassiosirales</taxon>
        <taxon>Thalassiosiraceae</taxon>
        <taxon>Thalassiosira</taxon>
    </lineage>
</organism>
<name>K0T0Q3_THAOC</name>
<dbReference type="AlphaFoldDB" id="K0T0Q3"/>
<accession>K0T0Q3</accession>
<feature type="non-terminal residue" evidence="1">
    <location>
        <position position="1"/>
    </location>
</feature>
<comment type="caution">
    <text evidence="1">The sequence shown here is derived from an EMBL/GenBank/DDBJ whole genome shotgun (WGS) entry which is preliminary data.</text>
</comment>
<protein>
    <submittedName>
        <fullName evidence="1">Uncharacterized protein</fullName>
    </submittedName>
</protein>
<gene>
    <name evidence="1" type="ORF">THAOC_07854</name>
</gene>
<dbReference type="Proteomes" id="UP000266841">
    <property type="component" value="Unassembled WGS sequence"/>
</dbReference>
<sequence>NAFGLGPRLLKTILSYVSLLESKRSDQSKSVECVCRLGYHHFALRARGVTPCDTSHDVAPTSDFSGSGDETNAQALAQGPYLMIRRTDGAYGGRGELGGNEQASEMQMGRFFGLWSLTSATSKISKFALRHGLYRENGTEKTNT</sequence>
<keyword evidence="2" id="KW-1185">Reference proteome</keyword>
<evidence type="ECO:0000313" key="2">
    <source>
        <dbReference type="Proteomes" id="UP000266841"/>
    </source>
</evidence>
<proteinExistence type="predicted"/>
<dbReference type="EMBL" id="AGNL01008081">
    <property type="protein sequence ID" value="EJK70759.1"/>
    <property type="molecule type" value="Genomic_DNA"/>
</dbReference>
<reference evidence="1 2" key="1">
    <citation type="journal article" date="2012" name="Genome Biol.">
        <title>Genome and low-iron response of an oceanic diatom adapted to chronic iron limitation.</title>
        <authorList>
            <person name="Lommer M."/>
            <person name="Specht M."/>
            <person name="Roy A.S."/>
            <person name="Kraemer L."/>
            <person name="Andreson R."/>
            <person name="Gutowska M.A."/>
            <person name="Wolf J."/>
            <person name="Bergner S.V."/>
            <person name="Schilhabel M.B."/>
            <person name="Klostermeier U.C."/>
            <person name="Beiko R.G."/>
            <person name="Rosenstiel P."/>
            <person name="Hippler M."/>
            <person name="Laroche J."/>
        </authorList>
    </citation>
    <scope>NUCLEOTIDE SEQUENCE [LARGE SCALE GENOMIC DNA]</scope>
    <source>
        <strain evidence="1 2">CCMP1005</strain>
    </source>
</reference>
<evidence type="ECO:0000313" key="1">
    <source>
        <dbReference type="EMBL" id="EJK70759.1"/>
    </source>
</evidence>